<keyword evidence="5" id="KW-1185">Reference proteome</keyword>
<dbReference type="PANTHER" id="PTHR33495:SF2">
    <property type="entry name" value="ANTI-SIGMA FACTOR ANTAGONIST TM_1081-RELATED"/>
    <property type="match status" value="1"/>
</dbReference>
<dbReference type="InterPro" id="IPR002645">
    <property type="entry name" value="STAS_dom"/>
</dbReference>
<reference evidence="4 5" key="1">
    <citation type="submission" date="2016-10" db="EMBL/GenBank/DDBJ databases">
        <authorList>
            <person name="de Groot N.N."/>
        </authorList>
    </citation>
    <scope>NUCLEOTIDE SEQUENCE [LARGE SCALE GENOMIC DNA]</scope>
    <source>
        <strain evidence="4 5">CGMCC 4.3510</strain>
    </source>
</reference>
<dbReference type="SUPFAM" id="SSF52091">
    <property type="entry name" value="SpoIIaa-like"/>
    <property type="match status" value="1"/>
</dbReference>
<evidence type="ECO:0000313" key="5">
    <source>
        <dbReference type="Proteomes" id="UP000199323"/>
    </source>
</evidence>
<proteinExistence type="inferred from homology"/>
<evidence type="ECO:0000313" key="4">
    <source>
        <dbReference type="EMBL" id="SFF77322.1"/>
    </source>
</evidence>
<dbReference type="PANTHER" id="PTHR33495">
    <property type="entry name" value="ANTI-SIGMA FACTOR ANTAGONIST TM_1081-RELATED-RELATED"/>
    <property type="match status" value="1"/>
</dbReference>
<dbReference type="GO" id="GO:0043856">
    <property type="term" value="F:anti-sigma factor antagonist activity"/>
    <property type="evidence" value="ECO:0007669"/>
    <property type="project" value="InterPro"/>
</dbReference>
<dbReference type="NCBIfam" id="TIGR00377">
    <property type="entry name" value="ant_ant_sig"/>
    <property type="match status" value="1"/>
</dbReference>
<feature type="domain" description="STAS" evidence="3">
    <location>
        <begin position="6"/>
        <end position="114"/>
    </location>
</feature>
<dbReference type="EMBL" id="FONG01000028">
    <property type="protein sequence ID" value="SFF77322.1"/>
    <property type="molecule type" value="Genomic_DNA"/>
</dbReference>
<evidence type="ECO:0000259" key="3">
    <source>
        <dbReference type="PROSITE" id="PS50801"/>
    </source>
</evidence>
<dbReference type="AlphaFoldDB" id="A0A1I2LD44"/>
<name>A0A1I2LD44_9ACTN</name>
<dbReference type="InterPro" id="IPR003658">
    <property type="entry name" value="Anti-sigma_ant"/>
</dbReference>
<organism evidence="4 5">
    <name type="scientific">Actinacidiphila alni</name>
    <dbReference type="NCBI Taxonomy" id="380248"/>
    <lineage>
        <taxon>Bacteria</taxon>
        <taxon>Bacillati</taxon>
        <taxon>Actinomycetota</taxon>
        <taxon>Actinomycetes</taxon>
        <taxon>Kitasatosporales</taxon>
        <taxon>Streptomycetaceae</taxon>
        <taxon>Actinacidiphila</taxon>
    </lineage>
</organism>
<evidence type="ECO:0000256" key="1">
    <source>
        <dbReference type="ARBA" id="ARBA00009013"/>
    </source>
</evidence>
<evidence type="ECO:0000256" key="2">
    <source>
        <dbReference type="RuleBase" id="RU003749"/>
    </source>
</evidence>
<accession>A0A1I2LD44</accession>
<dbReference type="Gene3D" id="3.30.750.24">
    <property type="entry name" value="STAS domain"/>
    <property type="match status" value="1"/>
</dbReference>
<dbReference type="PROSITE" id="PS50801">
    <property type="entry name" value="STAS"/>
    <property type="match status" value="1"/>
</dbReference>
<dbReference type="Proteomes" id="UP000199323">
    <property type="component" value="Unassembled WGS sequence"/>
</dbReference>
<sequence length="120" mass="12696">MSESMSMVSGEASGDVAILAPEGELDHVTTPGFYNSATAALETHSLLVLDLSGLEFCDSTGLNALLRLQRRAKEAGGSIALVAPSQQVVLLLRMTATEQSLPVYDSRDQAVEAMRGRTNS</sequence>
<dbReference type="Pfam" id="PF01740">
    <property type="entry name" value="STAS"/>
    <property type="match status" value="1"/>
</dbReference>
<dbReference type="OrthoDB" id="4249752at2"/>
<dbReference type="CDD" id="cd07043">
    <property type="entry name" value="STAS_anti-anti-sigma_factors"/>
    <property type="match status" value="1"/>
</dbReference>
<dbReference type="STRING" id="380248.SAMN05216251_12845"/>
<gene>
    <name evidence="4" type="ORF">SAMN05216251_12845</name>
</gene>
<dbReference type="RefSeq" id="WP_093717312.1">
    <property type="nucleotide sequence ID" value="NZ_FONG01000028.1"/>
</dbReference>
<protein>
    <recommendedName>
        <fullName evidence="2">Anti-sigma factor antagonist</fullName>
    </recommendedName>
</protein>
<dbReference type="InterPro" id="IPR036513">
    <property type="entry name" value="STAS_dom_sf"/>
</dbReference>
<comment type="similarity">
    <text evidence="1 2">Belongs to the anti-sigma-factor antagonist family.</text>
</comment>